<name>A0A5C7B7Y1_9FLAO</name>
<evidence type="ECO:0000313" key="3">
    <source>
        <dbReference type="EMBL" id="TXE16949.1"/>
    </source>
</evidence>
<dbReference type="AlphaFoldDB" id="A0A5C7B7Y1"/>
<dbReference type="STRING" id="1123037.GCA_000425305_02281"/>
<keyword evidence="4" id="KW-1185">Reference proteome</keyword>
<proteinExistence type="predicted"/>
<keyword evidence="1" id="KW-0732">Signal</keyword>
<feature type="domain" description="DUF4412" evidence="2">
    <location>
        <begin position="80"/>
        <end position="257"/>
    </location>
</feature>
<feature type="chain" id="PRO_5022961184" evidence="1">
    <location>
        <begin position="23"/>
        <end position="282"/>
    </location>
</feature>
<evidence type="ECO:0000256" key="1">
    <source>
        <dbReference type="SAM" id="SignalP"/>
    </source>
</evidence>
<dbReference type="EMBL" id="VOSB01000015">
    <property type="protein sequence ID" value="TXE16949.1"/>
    <property type="molecule type" value="Genomic_DNA"/>
</dbReference>
<evidence type="ECO:0000259" key="2">
    <source>
        <dbReference type="Pfam" id="PF14371"/>
    </source>
</evidence>
<dbReference type="InterPro" id="IPR025524">
    <property type="entry name" value="DUF4412"/>
</dbReference>
<feature type="signal peptide" evidence="1">
    <location>
        <begin position="1"/>
        <end position="22"/>
    </location>
</feature>
<dbReference type="Pfam" id="PF14371">
    <property type="entry name" value="DUF4412"/>
    <property type="match status" value="1"/>
</dbReference>
<sequence length="282" mass="32355">MKTLKPLLLTFAFLFISNTSQAQIWKKLKKKAEQAVEDVIVKKTADKAAQMAGKGMDKIFNIDFDGAQADPSILPESYDFEWKYTMQMTHKKGNMNMTYYLKPGAKYFGSQPELEDNPMANGMFMVFDEKLDIMAIFMETEDGKSGTLLKNPSIDIEDIAEQEEVNLEDYTFTKIGTKAILGFECQGYQMENDEMKITMYMAMDAPVSFNQIYGSHMKTKPKGFDPKWMEMAENSIVLEMDMIHKKKKKYNVKMTCVALEKSPKTLVVSDYEFMDLNTDQGR</sequence>
<dbReference type="OrthoDB" id="1524221at2"/>
<organism evidence="3 4">
    <name type="scientific">Psychroserpens burtonensis</name>
    <dbReference type="NCBI Taxonomy" id="49278"/>
    <lineage>
        <taxon>Bacteria</taxon>
        <taxon>Pseudomonadati</taxon>
        <taxon>Bacteroidota</taxon>
        <taxon>Flavobacteriia</taxon>
        <taxon>Flavobacteriales</taxon>
        <taxon>Flavobacteriaceae</taxon>
        <taxon>Psychroserpens</taxon>
    </lineage>
</organism>
<dbReference type="RefSeq" id="WP_028872083.1">
    <property type="nucleotide sequence ID" value="NZ_VOSB01000015.1"/>
</dbReference>
<accession>A0A5C7B7Y1</accession>
<dbReference type="Proteomes" id="UP000321938">
    <property type="component" value="Unassembled WGS sequence"/>
</dbReference>
<comment type="caution">
    <text evidence="3">The sequence shown here is derived from an EMBL/GenBank/DDBJ whole genome shotgun (WGS) entry which is preliminary data.</text>
</comment>
<reference evidence="3 4" key="1">
    <citation type="submission" date="2019-08" db="EMBL/GenBank/DDBJ databases">
        <title>Genome of Psychroserpens burtonensis ACAM 167.</title>
        <authorList>
            <person name="Bowman J.P."/>
        </authorList>
    </citation>
    <scope>NUCLEOTIDE SEQUENCE [LARGE SCALE GENOMIC DNA]</scope>
    <source>
        <strain evidence="3 4">ACAM 167</strain>
    </source>
</reference>
<evidence type="ECO:0000313" key="4">
    <source>
        <dbReference type="Proteomes" id="UP000321938"/>
    </source>
</evidence>
<protein>
    <submittedName>
        <fullName evidence="3">DUF4412 domain-containing protein</fullName>
    </submittedName>
</protein>
<gene>
    <name evidence="3" type="ORF">ES692_11400</name>
</gene>